<dbReference type="Gene3D" id="1.25.40.20">
    <property type="entry name" value="Ankyrin repeat-containing domain"/>
    <property type="match status" value="2"/>
</dbReference>
<dbReference type="PANTHER" id="PTHR24198">
    <property type="entry name" value="ANKYRIN REPEAT AND PROTEIN KINASE DOMAIN-CONTAINING PROTEIN"/>
    <property type="match status" value="1"/>
</dbReference>
<evidence type="ECO:0000313" key="5">
    <source>
        <dbReference type="Proteomes" id="UP000032434"/>
    </source>
</evidence>
<dbReference type="PROSITE" id="PS50088">
    <property type="entry name" value="ANK_REPEAT"/>
    <property type="match status" value="3"/>
</dbReference>
<evidence type="ECO:0000256" key="2">
    <source>
        <dbReference type="ARBA" id="ARBA00023043"/>
    </source>
</evidence>
<dbReference type="RefSeq" id="WP_052670085.1">
    <property type="nucleotide sequence ID" value="NZ_FUZK01000001.1"/>
</dbReference>
<dbReference type="PROSITE" id="PS50297">
    <property type="entry name" value="ANK_REP_REGION"/>
    <property type="match status" value="2"/>
</dbReference>
<accession>A0A061AAZ1</accession>
<organism evidence="4 5">
    <name type="scientific">Acholeplasma oculi</name>
    <dbReference type="NCBI Taxonomy" id="35623"/>
    <lineage>
        <taxon>Bacteria</taxon>
        <taxon>Bacillati</taxon>
        <taxon>Mycoplasmatota</taxon>
        <taxon>Mollicutes</taxon>
        <taxon>Acholeplasmatales</taxon>
        <taxon>Acholeplasmataceae</taxon>
        <taxon>Acholeplasma</taxon>
    </lineage>
</organism>
<dbReference type="STRING" id="35623.Aocu_09920"/>
<name>A0A061AAZ1_9MOLU</name>
<dbReference type="InterPro" id="IPR036770">
    <property type="entry name" value="Ankyrin_rpt-contain_sf"/>
</dbReference>
<keyword evidence="5" id="KW-1185">Reference proteome</keyword>
<reference evidence="5" key="1">
    <citation type="submission" date="2014-05" db="EMBL/GenBank/DDBJ databases">
        <authorList>
            <person name="Kube M."/>
        </authorList>
    </citation>
    <scope>NUCLEOTIDE SEQUENCE [LARGE SCALE GENOMIC DNA]</scope>
</reference>
<evidence type="ECO:0000256" key="3">
    <source>
        <dbReference type="PROSITE-ProRule" id="PRU00023"/>
    </source>
</evidence>
<keyword evidence="1" id="KW-0677">Repeat</keyword>
<dbReference type="Proteomes" id="UP000032434">
    <property type="component" value="Chromosome 1"/>
</dbReference>
<feature type="repeat" description="ANK" evidence="3">
    <location>
        <begin position="161"/>
        <end position="193"/>
    </location>
</feature>
<dbReference type="OrthoDB" id="384124at2"/>
<dbReference type="SUPFAM" id="SSF48403">
    <property type="entry name" value="Ankyrin repeat"/>
    <property type="match status" value="1"/>
</dbReference>
<dbReference type="SMART" id="SM00248">
    <property type="entry name" value="ANK"/>
    <property type="match status" value="6"/>
</dbReference>
<proteinExistence type="predicted"/>
<dbReference type="Pfam" id="PF12796">
    <property type="entry name" value="Ank_2"/>
    <property type="match status" value="2"/>
</dbReference>
<dbReference type="InParanoid" id="A0A061AAZ1"/>
<evidence type="ECO:0000256" key="1">
    <source>
        <dbReference type="ARBA" id="ARBA00022737"/>
    </source>
</evidence>
<evidence type="ECO:0000313" key="4">
    <source>
        <dbReference type="EMBL" id="CDR31065.1"/>
    </source>
</evidence>
<dbReference type="InterPro" id="IPR002110">
    <property type="entry name" value="Ankyrin_rpt"/>
</dbReference>
<dbReference type="EMBL" id="LK028559">
    <property type="protein sequence ID" value="CDR31065.1"/>
    <property type="molecule type" value="Genomic_DNA"/>
</dbReference>
<feature type="repeat" description="ANK" evidence="3">
    <location>
        <begin position="28"/>
        <end position="60"/>
    </location>
</feature>
<keyword evidence="2 3" id="KW-0040">ANK repeat</keyword>
<gene>
    <name evidence="4" type="ORF">Aocu_09920</name>
</gene>
<protein>
    <submittedName>
        <fullName evidence="4">Ankyrin repeat-containing protein</fullName>
    </submittedName>
</protein>
<dbReference type="KEGG" id="aoc:Aocu_09920"/>
<dbReference type="PATRIC" id="fig|35623.3.peg.992"/>
<dbReference type="AlphaFoldDB" id="A0A061AAZ1"/>
<feature type="repeat" description="ANK" evidence="3">
    <location>
        <begin position="94"/>
        <end position="126"/>
    </location>
</feature>
<sequence>MDLFKYAYEDNVAYLQTHLESVHIKDPKGKSLLHYAVLGSSHDVIDYLLNQDIDVNLQDQTGETAIFDCARKGKLIVAKKLIQRYAKLDIKNNKGETLFHLAAHKGDISFIKLLIEMSANPNELTNEDKLPIHYAILAGHVEVVNFLIDYTKQSWFYLDAYQNSFLHYACRTTNKDMVRLFLNKDLDPNALNTHFETPLFNIIRYSSKDILIHYLNQDAFIDIYNRRFETPMTLAKVLDQKEFYEILNEFKLSPAYQRLIEQQALTIYVLNRDHNKLKQLIDQGYGLKKDRLKKTALDYANQYKMSICINLLRPLI</sequence>
<dbReference type="HOGENOM" id="CLU_1017900_0_0_14"/>
<dbReference type="PANTHER" id="PTHR24198:SF165">
    <property type="entry name" value="ANKYRIN REPEAT-CONTAINING PROTEIN-RELATED"/>
    <property type="match status" value="1"/>
</dbReference>